<dbReference type="InterPro" id="IPR038885">
    <property type="entry name" value="PLB1"/>
</dbReference>
<gene>
    <name evidence="2" type="ORF">SmJEL517_g04399</name>
</gene>
<dbReference type="Pfam" id="PF00657">
    <property type="entry name" value="Lipase_GDSL"/>
    <property type="match status" value="1"/>
</dbReference>
<sequence length="366" mass="40381">MHLYCFILAALLGLSTARPLQYSFRHFCPTFDRRSAAPTSVHALNIGDFKVIAALGDSMTAAFAAKNTRPLGVIPLEDRGISFSMGGDSDAVTVANLIRHFQPELVGTSTGSQVAEICTSDRCPTVIRNVNQDGLNGALSGAVVATLQTELEYIQTEILRRDDIDFVHDYKLINILIGANDLCSGCSAFNNHPTPDEYQEMLTSVLDNIRSNIPRVLVNVILQFNVSQVWDLTHNIPSCQAKRAGGLVFECTCAFLGKDNSRRQMDDLAYEYRQRARNVVASYTRDDPSFGVILDPGFEGIELKSWPLDMLSTADCFHPSGLAHSTMARSVWNNLFRKQEEKSTNIDVANLPAIYCPTADDIIHTD</sequence>
<dbReference type="SUPFAM" id="SSF52266">
    <property type="entry name" value="SGNH hydrolase"/>
    <property type="match status" value="1"/>
</dbReference>
<dbReference type="Proteomes" id="UP000319731">
    <property type="component" value="Unassembled WGS sequence"/>
</dbReference>
<evidence type="ECO:0000313" key="3">
    <source>
        <dbReference type="Proteomes" id="UP000319731"/>
    </source>
</evidence>
<accession>A0A507BUC4</accession>
<feature type="signal peptide" evidence="1">
    <location>
        <begin position="1"/>
        <end position="17"/>
    </location>
</feature>
<dbReference type="EMBL" id="QEAO01000029">
    <property type="protein sequence ID" value="TPX32547.1"/>
    <property type="molecule type" value="Genomic_DNA"/>
</dbReference>
<dbReference type="InterPro" id="IPR036514">
    <property type="entry name" value="SGNH_hydro_sf"/>
</dbReference>
<organism evidence="2 3">
    <name type="scientific">Synchytrium microbalum</name>
    <dbReference type="NCBI Taxonomy" id="1806994"/>
    <lineage>
        <taxon>Eukaryota</taxon>
        <taxon>Fungi</taxon>
        <taxon>Fungi incertae sedis</taxon>
        <taxon>Chytridiomycota</taxon>
        <taxon>Chytridiomycota incertae sedis</taxon>
        <taxon>Chytridiomycetes</taxon>
        <taxon>Synchytriales</taxon>
        <taxon>Synchytriaceae</taxon>
        <taxon>Synchytrium</taxon>
    </lineage>
</organism>
<dbReference type="PANTHER" id="PTHR21325:SF31">
    <property type="entry name" value="GH22081P-RELATED"/>
    <property type="match status" value="1"/>
</dbReference>
<comment type="caution">
    <text evidence="2">The sequence shown here is derived from an EMBL/GenBank/DDBJ whole genome shotgun (WGS) entry which is preliminary data.</text>
</comment>
<reference evidence="2 3" key="1">
    <citation type="journal article" date="2019" name="Sci. Rep.">
        <title>Comparative genomics of chytrid fungi reveal insights into the obligate biotrophic and pathogenic lifestyle of Synchytrium endobioticum.</title>
        <authorList>
            <person name="van de Vossenberg B.T.L.H."/>
            <person name="Warris S."/>
            <person name="Nguyen H.D.T."/>
            <person name="van Gent-Pelzer M.P.E."/>
            <person name="Joly D.L."/>
            <person name="van de Geest H.C."/>
            <person name="Bonants P.J.M."/>
            <person name="Smith D.S."/>
            <person name="Levesque C.A."/>
            <person name="van der Lee T.A.J."/>
        </authorList>
    </citation>
    <scope>NUCLEOTIDE SEQUENCE [LARGE SCALE GENOMIC DNA]</scope>
    <source>
        <strain evidence="2 3">JEL517</strain>
    </source>
</reference>
<dbReference type="InterPro" id="IPR001087">
    <property type="entry name" value="GDSL"/>
</dbReference>
<dbReference type="AlphaFoldDB" id="A0A507BUC4"/>
<evidence type="ECO:0000313" key="2">
    <source>
        <dbReference type="EMBL" id="TPX32547.1"/>
    </source>
</evidence>
<dbReference type="RefSeq" id="XP_031023734.1">
    <property type="nucleotide sequence ID" value="XM_031170327.1"/>
</dbReference>
<keyword evidence="1" id="KW-0732">Signal</keyword>
<dbReference type="GO" id="GO:0004620">
    <property type="term" value="F:phospholipase activity"/>
    <property type="evidence" value="ECO:0007669"/>
    <property type="project" value="InterPro"/>
</dbReference>
<protein>
    <recommendedName>
        <fullName evidence="4">SGNH hydrolase-type esterase domain-containing protein</fullName>
    </recommendedName>
</protein>
<dbReference type="GO" id="GO:0006644">
    <property type="term" value="P:phospholipid metabolic process"/>
    <property type="evidence" value="ECO:0007669"/>
    <property type="project" value="TreeGrafter"/>
</dbReference>
<dbReference type="Gene3D" id="3.40.50.1110">
    <property type="entry name" value="SGNH hydrolase"/>
    <property type="match status" value="1"/>
</dbReference>
<feature type="chain" id="PRO_5021207090" description="SGNH hydrolase-type esterase domain-containing protein" evidence="1">
    <location>
        <begin position="18"/>
        <end position="366"/>
    </location>
</feature>
<dbReference type="STRING" id="1806994.A0A507BUC4"/>
<keyword evidence="3" id="KW-1185">Reference proteome</keyword>
<dbReference type="GeneID" id="42005624"/>
<name>A0A507BUC4_9FUNG</name>
<proteinExistence type="predicted"/>
<evidence type="ECO:0008006" key="4">
    <source>
        <dbReference type="Google" id="ProtNLM"/>
    </source>
</evidence>
<dbReference type="OrthoDB" id="2152175at2759"/>
<evidence type="ECO:0000256" key="1">
    <source>
        <dbReference type="SAM" id="SignalP"/>
    </source>
</evidence>
<dbReference type="PANTHER" id="PTHR21325">
    <property type="entry name" value="PHOSPHOLIPASE B, PLB1"/>
    <property type="match status" value="1"/>
</dbReference>